<dbReference type="InterPro" id="IPR023214">
    <property type="entry name" value="HAD_sf"/>
</dbReference>
<accession>A0ABV9HEJ9</accession>
<dbReference type="GO" id="GO:0016787">
    <property type="term" value="F:hydrolase activity"/>
    <property type="evidence" value="ECO:0007669"/>
    <property type="project" value="UniProtKB-KW"/>
</dbReference>
<organism evidence="1 2">
    <name type="scientific">Promicromonospora alba</name>
    <dbReference type="NCBI Taxonomy" id="1616110"/>
    <lineage>
        <taxon>Bacteria</taxon>
        <taxon>Bacillati</taxon>
        <taxon>Actinomycetota</taxon>
        <taxon>Actinomycetes</taxon>
        <taxon>Micrococcales</taxon>
        <taxon>Promicromonosporaceae</taxon>
        <taxon>Promicromonospora</taxon>
    </lineage>
</organism>
<sequence length="295" mass="30980">MTEKALTASPTTPLATTARLVALDVDGTLSLNGHIPDATVTAVQATVASGHHVVIATGRSLVGVASIVKRLGLRRGRVICSNGAVTACIVDSRLIVEDAVRFDAGRVLQRARDAIPDALLATEVLGKGYQVNARFPDGLLNGRQQVVGRTPDLWAAPTTRAVVHAADVARLGRELGWFDVTVTLGSTTEPGDWLDLTAPSLSKASALERVRRRLRVAPEHTIAVGDGHNDLPMFEWAARAVAMGNAPAEVRCAAGEVCGSITEHGVVDVLRSIAGVRRSAPSAGSRPSRTLPPKQ</sequence>
<dbReference type="Gene3D" id="3.40.50.1000">
    <property type="entry name" value="HAD superfamily/HAD-like"/>
    <property type="match status" value="1"/>
</dbReference>
<evidence type="ECO:0000313" key="2">
    <source>
        <dbReference type="Proteomes" id="UP001596011"/>
    </source>
</evidence>
<dbReference type="Proteomes" id="UP001596011">
    <property type="component" value="Unassembled WGS sequence"/>
</dbReference>
<protein>
    <submittedName>
        <fullName evidence="1">HAD family hydrolase</fullName>
        <ecNumber evidence="1">3.1.3.-</ecNumber>
    </submittedName>
</protein>
<dbReference type="Pfam" id="PF08282">
    <property type="entry name" value="Hydrolase_3"/>
    <property type="match status" value="2"/>
</dbReference>
<dbReference type="Gene3D" id="3.30.1240.10">
    <property type="match status" value="1"/>
</dbReference>
<dbReference type="SUPFAM" id="SSF56784">
    <property type="entry name" value="HAD-like"/>
    <property type="match status" value="1"/>
</dbReference>
<comment type="caution">
    <text evidence="1">The sequence shown here is derived from an EMBL/GenBank/DDBJ whole genome shotgun (WGS) entry which is preliminary data.</text>
</comment>
<keyword evidence="1" id="KW-0378">Hydrolase</keyword>
<name>A0ABV9HEJ9_9MICO</name>
<dbReference type="InterPro" id="IPR036412">
    <property type="entry name" value="HAD-like_sf"/>
</dbReference>
<dbReference type="PANTHER" id="PTHR10000">
    <property type="entry name" value="PHOSPHOSERINE PHOSPHATASE"/>
    <property type="match status" value="1"/>
</dbReference>
<proteinExistence type="predicted"/>
<reference evidence="2" key="1">
    <citation type="journal article" date="2019" name="Int. J. Syst. Evol. Microbiol.">
        <title>The Global Catalogue of Microorganisms (GCM) 10K type strain sequencing project: providing services to taxonomists for standard genome sequencing and annotation.</title>
        <authorList>
            <consortium name="The Broad Institute Genomics Platform"/>
            <consortium name="The Broad Institute Genome Sequencing Center for Infectious Disease"/>
            <person name="Wu L."/>
            <person name="Ma J."/>
        </authorList>
    </citation>
    <scope>NUCLEOTIDE SEQUENCE [LARGE SCALE GENOMIC DNA]</scope>
    <source>
        <strain evidence="2">CCUG 42722</strain>
    </source>
</reference>
<evidence type="ECO:0000313" key="1">
    <source>
        <dbReference type="EMBL" id="MFC4628718.1"/>
    </source>
</evidence>
<dbReference type="EMBL" id="JBHSFI010000003">
    <property type="protein sequence ID" value="MFC4628718.1"/>
    <property type="molecule type" value="Genomic_DNA"/>
</dbReference>
<dbReference type="EC" id="3.1.3.-" evidence="1"/>
<gene>
    <name evidence="1" type="ORF">ACFO6V_10765</name>
</gene>
<dbReference type="RefSeq" id="WP_377135077.1">
    <property type="nucleotide sequence ID" value="NZ_JBHSFI010000003.1"/>
</dbReference>
<dbReference type="PANTHER" id="PTHR10000:SF8">
    <property type="entry name" value="HAD SUPERFAMILY HYDROLASE-LIKE, TYPE 3"/>
    <property type="match status" value="1"/>
</dbReference>
<dbReference type="InterPro" id="IPR006379">
    <property type="entry name" value="HAD-SF_hydro_IIB"/>
</dbReference>
<dbReference type="NCBIfam" id="TIGR01484">
    <property type="entry name" value="HAD-SF-IIB"/>
    <property type="match status" value="1"/>
</dbReference>
<keyword evidence="2" id="KW-1185">Reference proteome</keyword>